<comment type="caution">
    <text evidence="2">The sequence shown here is derived from an EMBL/GenBank/DDBJ whole genome shotgun (WGS) entry which is preliminary data.</text>
</comment>
<dbReference type="PANTHER" id="PTHR34468:SF2">
    <property type="entry name" value="MICROTUBULE-ASSOCIATED FUTSCH-LIKE PROTEIN"/>
    <property type="match status" value="1"/>
</dbReference>
<feature type="compositionally biased region" description="Basic residues" evidence="1">
    <location>
        <begin position="305"/>
        <end position="317"/>
    </location>
</feature>
<dbReference type="Proteomes" id="UP000092600">
    <property type="component" value="Unassembled WGS sequence"/>
</dbReference>
<evidence type="ECO:0000313" key="3">
    <source>
        <dbReference type="Proteomes" id="UP000092600"/>
    </source>
</evidence>
<organism evidence="2 3">
    <name type="scientific">Ananas comosus</name>
    <name type="common">Pineapple</name>
    <name type="synonym">Ananas ananas</name>
    <dbReference type="NCBI Taxonomy" id="4615"/>
    <lineage>
        <taxon>Eukaryota</taxon>
        <taxon>Viridiplantae</taxon>
        <taxon>Streptophyta</taxon>
        <taxon>Embryophyta</taxon>
        <taxon>Tracheophyta</taxon>
        <taxon>Spermatophyta</taxon>
        <taxon>Magnoliopsida</taxon>
        <taxon>Liliopsida</taxon>
        <taxon>Poales</taxon>
        <taxon>Bromeliaceae</taxon>
        <taxon>Bromelioideae</taxon>
        <taxon>Ananas</taxon>
    </lineage>
</organism>
<gene>
    <name evidence="2" type="ORF">ACMD2_13406</name>
</gene>
<feature type="compositionally biased region" description="Polar residues" evidence="1">
    <location>
        <begin position="127"/>
        <end position="137"/>
    </location>
</feature>
<feature type="compositionally biased region" description="Polar residues" evidence="1">
    <location>
        <begin position="1"/>
        <end position="20"/>
    </location>
</feature>
<dbReference type="PANTHER" id="PTHR34468">
    <property type="entry name" value="MICROTUBULE-ASSOCIATED FUTSCH-LIKE PROTEIN"/>
    <property type="match status" value="1"/>
</dbReference>
<feature type="non-terminal residue" evidence="2">
    <location>
        <position position="351"/>
    </location>
</feature>
<protein>
    <submittedName>
        <fullName evidence="2">Uncharacterized protein</fullName>
    </submittedName>
</protein>
<dbReference type="EMBL" id="LSRQ01008402">
    <property type="protein sequence ID" value="OAY63031.1"/>
    <property type="molecule type" value="Genomic_DNA"/>
</dbReference>
<dbReference type="AlphaFoldDB" id="A0A199UE79"/>
<reference evidence="2 3" key="1">
    <citation type="journal article" date="2016" name="DNA Res.">
        <title>The draft genome of MD-2 pineapple using hybrid error correction of long reads.</title>
        <authorList>
            <person name="Redwan R.M."/>
            <person name="Saidin A."/>
            <person name="Kumar S.V."/>
        </authorList>
    </citation>
    <scope>NUCLEOTIDE SEQUENCE [LARGE SCALE GENOMIC DNA]</scope>
    <source>
        <strain evidence="3">cv. MD2</strain>
        <tissue evidence="2">Leaf</tissue>
    </source>
</reference>
<feature type="region of interest" description="Disordered" evidence="1">
    <location>
        <begin position="77"/>
        <end position="137"/>
    </location>
</feature>
<feature type="compositionally biased region" description="Basic and acidic residues" evidence="1">
    <location>
        <begin position="342"/>
        <end position="351"/>
    </location>
</feature>
<dbReference type="STRING" id="4615.A0A199UE79"/>
<evidence type="ECO:0000313" key="2">
    <source>
        <dbReference type="EMBL" id="OAY63031.1"/>
    </source>
</evidence>
<evidence type="ECO:0000256" key="1">
    <source>
        <dbReference type="SAM" id="MobiDB-lite"/>
    </source>
</evidence>
<feature type="region of interest" description="Disordered" evidence="1">
    <location>
        <begin position="225"/>
        <end position="351"/>
    </location>
</feature>
<feature type="compositionally biased region" description="Basic and acidic residues" evidence="1">
    <location>
        <begin position="234"/>
        <end position="243"/>
    </location>
</feature>
<accession>A0A199UE79</accession>
<name>A0A199UE79_ANACO</name>
<feature type="region of interest" description="Disordered" evidence="1">
    <location>
        <begin position="1"/>
        <end position="44"/>
    </location>
</feature>
<proteinExistence type="predicted"/>
<sequence length="351" mass="38670">METNGKRSSGRSATVGSSTLRYPLRSATKPKEGKQDASNSAAAKSIVPISESIFSCNKFPRGKPSSAVTQSMNVLDLSRKDHSAKPPRRPSMPTKSVCSPHPAPPVGSVTPVTEIRARRNNTRGKSDTPSSDAPRSWSRRCSFNALSSVSYWLTQIKLAEAASKHSISLGFFKLAMESGCEHFDQMREELRSYVIKHKLATELGDSVKDLLQIYNIADDLEKLKVSETNSQPPKEGKSEKETRNTSAVTRRGNLKPKSLNSNTFPSADLNRKEGVQKKQPASRVRGSYNKNPVSELLVKDSNTKHTQKKTQKQRRGQSKAGNEDISLENKPNAEAVALLPKEVAHEDKENM</sequence>